<dbReference type="AlphaFoldDB" id="A0A6F9DMJ7"/>
<reference evidence="8" key="1">
    <citation type="submission" date="2020-04" db="EMBL/GenBank/DDBJ databases">
        <authorList>
            <person name="Neveu A P."/>
        </authorList>
    </citation>
    <scope>NUCLEOTIDE SEQUENCE</scope>
    <source>
        <tissue evidence="8">Whole embryo</tissue>
    </source>
</reference>
<dbReference type="PANTHER" id="PTHR24049:SF22">
    <property type="entry name" value="DROSOPHILA CRUMBS HOMOLOG"/>
    <property type="match status" value="1"/>
</dbReference>
<dbReference type="InterPro" id="IPR013032">
    <property type="entry name" value="EGF-like_CS"/>
</dbReference>
<protein>
    <submittedName>
        <fullName evidence="8">Notch</fullName>
    </submittedName>
</protein>
<feature type="disulfide bond" evidence="6">
    <location>
        <begin position="531"/>
        <end position="540"/>
    </location>
</feature>
<dbReference type="InterPro" id="IPR000152">
    <property type="entry name" value="EGF-type_Asp/Asn_hydroxyl_site"/>
</dbReference>
<feature type="disulfide bond" evidence="6">
    <location>
        <begin position="693"/>
        <end position="702"/>
    </location>
</feature>
<feature type="domain" description="EGF-like" evidence="7">
    <location>
        <begin position="505"/>
        <end position="541"/>
    </location>
</feature>
<accession>A0A6F9DMJ7</accession>
<feature type="disulfide bond" evidence="6">
    <location>
        <begin position="204"/>
        <end position="213"/>
    </location>
</feature>
<dbReference type="SUPFAM" id="SSF57196">
    <property type="entry name" value="EGF/Laminin"/>
    <property type="match status" value="9"/>
</dbReference>
<feature type="disulfide bond" evidence="6">
    <location>
        <begin position="337"/>
        <end position="346"/>
    </location>
</feature>
<dbReference type="GO" id="GO:0032991">
    <property type="term" value="C:protein-containing complex"/>
    <property type="evidence" value="ECO:0007669"/>
    <property type="project" value="TreeGrafter"/>
</dbReference>
<keyword evidence="4 6" id="KW-1015">Disulfide bond</keyword>
<dbReference type="PANTHER" id="PTHR24049">
    <property type="entry name" value="CRUMBS FAMILY MEMBER"/>
    <property type="match status" value="1"/>
</dbReference>
<gene>
    <name evidence="8" type="primary">Notch1-002</name>
</gene>
<dbReference type="PROSITE" id="PS50026">
    <property type="entry name" value="EGF_3"/>
    <property type="match status" value="10"/>
</dbReference>
<evidence type="ECO:0000256" key="2">
    <source>
        <dbReference type="ARBA" id="ARBA00022729"/>
    </source>
</evidence>
<dbReference type="FunFam" id="2.10.25.10:FF:000066">
    <property type="entry name" value="FAT atypical cadherin 4"/>
    <property type="match status" value="2"/>
</dbReference>
<feature type="domain" description="EGF-like" evidence="7">
    <location>
        <begin position="666"/>
        <end position="703"/>
    </location>
</feature>
<dbReference type="InterPro" id="IPR051022">
    <property type="entry name" value="Notch_Cell-Fate_Det"/>
</dbReference>
<proteinExistence type="evidence at transcript level"/>
<feature type="disulfide bond" evidence="6">
    <location>
        <begin position="167"/>
        <end position="176"/>
    </location>
</feature>
<dbReference type="Pfam" id="PF12661">
    <property type="entry name" value="hEGF"/>
    <property type="match status" value="2"/>
</dbReference>
<feature type="disulfide bond" evidence="6">
    <location>
        <begin position="183"/>
        <end position="193"/>
    </location>
</feature>
<sequence length="717" mass="81472">MCSCTAKFTGERCEIHIPPCYSNPCLNGATCVNYQDYYMCICTPLYFGLNCDRKPTLTARSVVPPSWTPPYAFVYNVSYRRCYSGMALNVDAKFHGRSWNRMNATVLAIYPWGFQALIRRHNTKVPVKEYRLIHYRATFNTSNFKRNPCLNRGVCTNSAELGRVCECRPGYAGEFCEIRLNYCLTNPCFAGTCNELENGYSCTCKKGSTGQNCSVEYLSDVRVTSGEEWISNENNLTIVYDSCKKENASRVDVFVVGQVAALVEVKVLEIYNWGFNVLLTRHASKTIPWENIQVALNWTSYFDIRNGYLNVPVRDALNPCLNGGKCSNTYGGHICTCKTRYSGQYCETELPFCATNPCANGGICSNSTCHCAPGFRGPSCRSAVVHGTYRLQPEERFQTVLFEECFNKKTKEVTTEVLRSGKLAIGFSAYVLLLYNNGFKIQMDRPWSPHRRNYTGMEVKWAAVFVTSNFKTNVCKNEGRCTVLSENDVHCNCTQMYKGKHCQTKVYNCTPNLCQNGGQCVDTIKGYRCICKNGYKGVNCTLVSVNGTYVVPRPYGYSRFIRINVAYERCYNGPAKVIRAFATRQNRTHWRQKVKINEIHSWGFVGEYLREHYDFIQPTTTIHWEALFNEGDYQNEICRHGERCVNSLNGPVCTCMQGYLGPRCEQVDFCQSNPCLNGGSCLNDAHYDFLCECPEGFVGNRCSFDIVQWKTNFTNRH</sequence>
<feature type="domain" description="EGF-like" evidence="7">
    <location>
        <begin position="310"/>
        <end position="347"/>
    </location>
</feature>
<evidence type="ECO:0000256" key="6">
    <source>
        <dbReference type="PROSITE-ProRule" id="PRU00076"/>
    </source>
</evidence>
<feature type="disulfide bond" evidence="6">
    <location>
        <begin position="42"/>
        <end position="51"/>
    </location>
</feature>
<dbReference type="GO" id="GO:0007157">
    <property type="term" value="P:heterophilic cell-cell adhesion via plasma membrane cell adhesion molecules"/>
    <property type="evidence" value="ECO:0007669"/>
    <property type="project" value="TreeGrafter"/>
</dbReference>
<keyword evidence="3" id="KW-0677">Repeat</keyword>
<dbReference type="EMBL" id="LR788549">
    <property type="protein sequence ID" value="CAB3264411.1"/>
    <property type="molecule type" value="mRNA"/>
</dbReference>
<organism evidence="8">
    <name type="scientific">Phallusia mammillata</name>
    <dbReference type="NCBI Taxonomy" id="59560"/>
    <lineage>
        <taxon>Eukaryota</taxon>
        <taxon>Metazoa</taxon>
        <taxon>Chordata</taxon>
        <taxon>Tunicata</taxon>
        <taxon>Ascidiacea</taxon>
        <taxon>Phlebobranchia</taxon>
        <taxon>Ascidiidae</taxon>
        <taxon>Phallusia</taxon>
    </lineage>
</organism>
<dbReference type="PROSITE" id="PS01186">
    <property type="entry name" value="EGF_2"/>
    <property type="match status" value="5"/>
</dbReference>
<dbReference type="Pfam" id="PF00008">
    <property type="entry name" value="EGF"/>
    <property type="match status" value="5"/>
</dbReference>
<dbReference type="InterPro" id="IPR000742">
    <property type="entry name" value="EGF"/>
</dbReference>
<dbReference type="Gene3D" id="2.10.25.10">
    <property type="entry name" value="Laminin"/>
    <property type="match status" value="9"/>
</dbReference>
<feature type="domain" description="EGF-like" evidence="7">
    <location>
        <begin position="349"/>
        <end position="381"/>
    </location>
</feature>
<feature type="domain" description="EGF-like" evidence="7">
    <location>
        <begin position="179"/>
        <end position="214"/>
    </location>
</feature>
<feature type="disulfide bond" evidence="6">
    <location>
        <begin position="493"/>
        <end position="502"/>
    </location>
</feature>
<comment type="caution">
    <text evidence="6">Lacks conserved residue(s) required for the propagation of feature annotation.</text>
</comment>
<dbReference type="SMART" id="SM00181">
    <property type="entry name" value="EGF"/>
    <property type="match status" value="9"/>
</dbReference>
<dbReference type="PROSITE" id="PS00022">
    <property type="entry name" value="EGF_1"/>
    <property type="match status" value="10"/>
</dbReference>
<evidence type="ECO:0000256" key="1">
    <source>
        <dbReference type="ARBA" id="ARBA00022536"/>
    </source>
</evidence>
<feature type="domain" description="EGF-like" evidence="7">
    <location>
        <begin position="467"/>
        <end position="503"/>
    </location>
</feature>
<feature type="domain" description="EGF-like" evidence="7">
    <location>
        <begin position="1"/>
        <end position="14"/>
    </location>
</feature>
<name>A0A6F9DMJ7_9ASCI</name>
<feature type="disulfide bond" evidence="6">
    <location>
        <begin position="371"/>
        <end position="380"/>
    </location>
</feature>
<feature type="domain" description="EGF-like" evidence="7">
    <location>
        <begin position="16"/>
        <end position="52"/>
    </location>
</feature>
<feature type="domain" description="EGF-like" evidence="7">
    <location>
        <begin position="140"/>
        <end position="177"/>
    </location>
</feature>
<keyword evidence="5" id="KW-0325">Glycoprotein</keyword>
<dbReference type="GO" id="GO:0005509">
    <property type="term" value="F:calcium ion binding"/>
    <property type="evidence" value="ECO:0007669"/>
    <property type="project" value="InterPro"/>
</dbReference>
<dbReference type="GO" id="GO:0045197">
    <property type="term" value="P:establishment or maintenance of epithelial cell apical/basal polarity"/>
    <property type="evidence" value="ECO:0007669"/>
    <property type="project" value="TreeGrafter"/>
</dbReference>
<feature type="disulfide bond" evidence="6">
    <location>
        <begin position="4"/>
        <end position="13"/>
    </location>
</feature>
<keyword evidence="2" id="KW-0732">Signal</keyword>
<dbReference type="SMART" id="SM00179">
    <property type="entry name" value="EGF_CA"/>
    <property type="match status" value="7"/>
</dbReference>
<evidence type="ECO:0000259" key="7">
    <source>
        <dbReference type="PROSITE" id="PS50026"/>
    </source>
</evidence>
<dbReference type="FunFam" id="2.10.25.10:FF:000255">
    <property type="entry name" value="Sushi, nidogen and EGF-like domains 1"/>
    <property type="match status" value="1"/>
</dbReference>
<evidence type="ECO:0000256" key="5">
    <source>
        <dbReference type="ARBA" id="ARBA00023180"/>
    </source>
</evidence>
<dbReference type="PROSITE" id="PS00010">
    <property type="entry name" value="ASX_HYDROXYL"/>
    <property type="match status" value="2"/>
</dbReference>
<evidence type="ECO:0000313" key="8">
    <source>
        <dbReference type="EMBL" id="CAB3264411.1"/>
    </source>
</evidence>
<feature type="domain" description="EGF-like" evidence="7">
    <location>
        <begin position="630"/>
        <end position="665"/>
    </location>
</feature>
<feature type="disulfide bond" evidence="6">
    <location>
        <begin position="655"/>
        <end position="664"/>
    </location>
</feature>
<dbReference type="InterPro" id="IPR001881">
    <property type="entry name" value="EGF-like_Ca-bd_dom"/>
</dbReference>
<dbReference type="GO" id="GO:0005886">
    <property type="term" value="C:plasma membrane"/>
    <property type="evidence" value="ECO:0007669"/>
    <property type="project" value="UniProtKB-ARBA"/>
</dbReference>
<evidence type="ECO:0000256" key="4">
    <source>
        <dbReference type="ARBA" id="ARBA00023157"/>
    </source>
</evidence>
<dbReference type="CDD" id="cd00054">
    <property type="entry name" value="EGF_CA"/>
    <property type="match status" value="7"/>
</dbReference>
<evidence type="ECO:0000256" key="3">
    <source>
        <dbReference type="ARBA" id="ARBA00022737"/>
    </source>
</evidence>
<keyword evidence="1 6" id="KW-0245">EGF-like domain</keyword>